<organism evidence="2 3">
    <name type="scientific">Streptomyces spiralis</name>
    <dbReference type="NCBI Taxonomy" id="66376"/>
    <lineage>
        <taxon>Bacteria</taxon>
        <taxon>Bacillati</taxon>
        <taxon>Actinomycetota</taxon>
        <taxon>Actinomycetes</taxon>
        <taxon>Kitasatosporales</taxon>
        <taxon>Streptomycetaceae</taxon>
        <taxon>Streptomyces</taxon>
    </lineage>
</organism>
<dbReference type="Proteomes" id="UP000641386">
    <property type="component" value="Unassembled WGS sequence"/>
</dbReference>
<name>A0A919DNF3_9ACTN</name>
<comment type="caution">
    <text evidence="2">The sequence shown here is derived from an EMBL/GenBank/DDBJ whole genome shotgun (WGS) entry which is preliminary data.</text>
</comment>
<dbReference type="EMBL" id="BNBC01000003">
    <property type="protein sequence ID" value="GHE59528.1"/>
    <property type="molecule type" value="Genomic_DNA"/>
</dbReference>
<dbReference type="AlphaFoldDB" id="A0A919DNF3"/>
<proteinExistence type="predicted"/>
<accession>A0A919DNF3</accession>
<reference evidence="2" key="1">
    <citation type="journal article" date="2014" name="Int. J. Syst. Evol. Microbiol.">
        <title>Complete genome sequence of Corynebacterium casei LMG S-19264T (=DSM 44701T), isolated from a smear-ripened cheese.</title>
        <authorList>
            <consortium name="US DOE Joint Genome Institute (JGI-PGF)"/>
            <person name="Walter F."/>
            <person name="Albersmeier A."/>
            <person name="Kalinowski J."/>
            <person name="Ruckert C."/>
        </authorList>
    </citation>
    <scope>NUCLEOTIDE SEQUENCE</scope>
    <source>
        <strain evidence="2">JCM 3302</strain>
    </source>
</reference>
<evidence type="ECO:0000313" key="3">
    <source>
        <dbReference type="Proteomes" id="UP000641386"/>
    </source>
</evidence>
<feature type="region of interest" description="Disordered" evidence="1">
    <location>
        <begin position="170"/>
        <end position="313"/>
    </location>
</feature>
<protein>
    <recommendedName>
        <fullName evidence="4">UL36 very large tegument protein</fullName>
    </recommendedName>
</protein>
<reference evidence="2" key="2">
    <citation type="submission" date="2020-09" db="EMBL/GenBank/DDBJ databases">
        <authorList>
            <person name="Sun Q."/>
            <person name="Ohkuma M."/>
        </authorList>
    </citation>
    <scope>NUCLEOTIDE SEQUENCE</scope>
    <source>
        <strain evidence="2">JCM 3302</strain>
    </source>
</reference>
<feature type="compositionally biased region" description="Low complexity" evidence="1">
    <location>
        <begin position="185"/>
        <end position="201"/>
    </location>
</feature>
<evidence type="ECO:0000256" key="1">
    <source>
        <dbReference type="SAM" id="MobiDB-lite"/>
    </source>
</evidence>
<sequence length="494" mass="52395">MIVDQRDRLPGPLREFTTYLDGLLARLDPAGGWCGIFWQRDPEGMRACVEGREVPPWDVMEALLHDLAADHGPAVVALERDRARGLYAAAVTAYDTRPGGRESLGDRLDVMLREQRYAAERQAGLSRDLATATTPDRADALRVDLAWAHDDFERATARCAEIRSRMADLDRATAPAGRRPGVPSAMGAQGAEAGPAPAPGTDGYGTAGTVPGPRIGHSPQAGVRPGREGTAPGPELGQHAPADAPAPANPVAEPPRKRRRGSARFAGMSEPEDAAPEVVPVLPPQTADRRPTPRGARFAGAAAETDPERRATPGARVDDTARELIARTVRTLLRLRGEGRGGEAHALLIEAVHWPAPQLPPLAAELESAGLGADWTTLLWEAASLPAERLVEAADALLAAGRGADSEQIVRQGVARPAAEIGEAVLGLAAGGRDREVRVLLDAYVRVRTPEQAARSAEPDPGRLVPLLLDAARSVSNERHRDLLHALRVAGLAT</sequence>
<evidence type="ECO:0008006" key="4">
    <source>
        <dbReference type="Google" id="ProtNLM"/>
    </source>
</evidence>
<gene>
    <name evidence="2" type="ORF">GCM10014715_11060</name>
</gene>
<evidence type="ECO:0000313" key="2">
    <source>
        <dbReference type="EMBL" id="GHE59528.1"/>
    </source>
</evidence>
<feature type="compositionally biased region" description="Low complexity" evidence="1">
    <location>
        <begin position="240"/>
        <end position="251"/>
    </location>
</feature>
<keyword evidence="3" id="KW-1185">Reference proteome</keyword>